<organism evidence="3 4">
    <name type="scientific">Candidatus Ethanoperedens thermophilum</name>
    <dbReference type="NCBI Taxonomy" id="2766897"/>
    <lineage>
        <taxon>Archaea</taxon>
        <taxon>Methanobacteriati</taxon>
        <taxon>Methanobacteriota</taxon>
        <taxon>Stenosarchaea group</taxon>
        <taxon>Methanomicrobia</taxon>
        <taxon>Methanosarcinales</taxon>
        <taxon>Methanosarcinales incertae sedis</taxon>
        <taxon>GOM Arc I cluster</taxon>
        <taxon>Candidatus Ethanoperedens</taxon>
    </lineage>
</organism>
<proteinExistence type="predicted"/>
<dbReference type="NCBIfam" id="NF040570">
    <property type="entry name" value="guided_TnpB"/>
    <property type="match status" value="1"/>
</dbReference>
<protein>
    <submittedName>
        <fullName evidence="3">IS200/IS605 family element transposase accessory protein TnpB</fullName>
    </submittedName>
</protein>
<dbReference type="PANTHER" id="PTHR30405">
    <property type="entry name" value="TRANSPOSASE"/>
    <property type="match status" value="1"/>
</dbReference>
<reference evidence="3" key="1">
    <citation type="journal article" date="2020" name="MBio">
        <title>'Candidatus Ethanoperedens,' a Thermophilic Genus of Archaea Mediating the Anaerobic Oxidation of Ethane.</title>
        <authorList>
            <person name="Hahn C.J."/>
            <person name="Laso-Perez R."/>
            <person name="Vulcano F."/>
            <person name="Vaziourakis K.M."/>
            <person name="Stokke R."/>
            <person name="Steen I.H."/>
            <person name="Teske A."/>
            <person name="Boetius A."/>
            <person name="Liebeke M."/>
            <person name="Amann R."/>
            <person name="Knittel K."/>
            <person name="Wegener G."/>
        </authorList>
    </citation>
    <scope>NUCLEOTIDE SEQUENCE</scope>
    <source>
        <strain evidence="3">GoM-Arc1-LC-WB58</strain>
    </source>
</reference>
<dbReference type="Proteomes" id="UP000606580">
    <property type="component" value="Unassembled WGS sequence"/>
</dbReference>
<evidence type="ECO:0000256" key="1">
    <source>
        <dbReference type="ARBA" id="ARBA00023125"/>
    </source>
</evidence>
<dbReference type="AlphaFoldDB" id="A0A848D844"/>
<dbReference type="InterPro" id="IPR051399">
    <property type="entry name" value="RNA-guided_DNA_endo/Transpos"/>
</dbReference>
<dbReference type="GO" id="GO:0003677">
    <property type="term" value="F:DNA binding"/>
    <property type="evidence" value="ECO:0007669"/>
    <property type="project" value="UniProtKB-KW"/>
</dbReference>
<accession>A0A848D844</accession>
<evidence type="ECO:0000313" key="4">
    <source>
        <dbReference type="Proteomes" id="UP000606580"/>
    </source>
</evidence>
<dbReference type="InterPro" id="IPR010095">
    <property type="entry name" value="Cas12f1-like_TNB"/>
</dbReference>
<gene>
    <name evidence="3" type="ORF">GIS02_01925</name>
</gene>
<evidence type="ECO:0000313" key="3">
    <source>
        <dbReference type="EMBL" id="NMG82948.1"/>
    </source>
</evidence>
<dbReference type="NCBIfam" id="TIGR01766">
    <property type="entry name" value="IS200/IS605 family accessory protein TnpB-like domain"/>
    <property type="match status" value="1"/>
</dbReference>
<evidence type="ECO:0000259" key="2">
    <source>
        <dbReference type="Pfam" id="PF07282"/>
    </source>
</evidence>
<feature type="domain" description="Cas12f1-like TNB" evidence="2">
    <location>
        <begin position="244"/>
        <end position="306"/>
    </location>
</feature>
<dbReference type="EMBL" id="WNEG01000034">
    <property type="protein sequence ID" value="NMG82948.1"/>
    <property type="molecule type" value="Genomic_DNA"/>
</dbReference>
<dbReference type="Pfam" id="PF07282">
    <property type="entry name" value="Cas12f1-like_TNB"/>
    <property type="match status" value="1"/>
</dbReference>
<dbReference type="PANTHER" id="PTHR30405:SF11">
    <property type="entry name" value="RNA-GUIDED DNA ENDONUCLEASE RV2885C-RELATED"/>
    <property type="match status" value="1"/>
</dbReference>
<comment type="caution">
    <text evidence="3">The sequence shown here is derived from an EMBL/GenBank/DDBJ whole genome shotgun (WGS) entry which is preliminary data.</text>
</comment>
<name>A0A848D844_9EURY</name>
<sequence length="334" mass="37735">MILTYKIKHGRDFSEELRKAKKIAKFAIQTHSLSSKDVKNFGLKSMISNQILRKYSRSNTVKSAKSVKLAIPNQGIKVDRDAKTISVPCLKLSLRYEFPDNFDKINQIEVGEDYTYVSVSIPELELVKADKWIGVDRNTVGHIAVVSDPESGKVVKLGKSAFHIHHKYKNLRKGFQKKGKYGKVKQIKDRESRIVKDINHKVSRKIVDTARELDRGIKLEDLTGIRNGKNTAKSFRYAKNSWSFYQLQTQIEYKAKLPGVEVAYVDPAYTSKSCSRCGLIGDRNKKSFKCLCGHVDHADANAGFNIAKRPCIDRLHTDRDVCKGTTDSPKTALA</sequence>
<keyword evidence="1" id="KW-0238">DNA-binding</keyword>